<evidence type="ECO:0000256" key="1">
    <source>
        <dbReference type="ARBA" id="ARBA00022801"/>
    </source>
</evidence>
<dbReference type="Proteomes" id="UP000236173">
    <property type="component" value="Unassembled WGS sequence"/>
</dbReference>
<dbReference type="InterPro" id="IPR032287">
    <property type="entry name" value="DUF4838"/>
</dbReference>
<feature type="domain" description="Alpha glucuronidase N-terminal" evidence="2">
    <location>
        <begin position="31"/>
        <end position="132"/>
    </location>
</feature>
<dbReference type="Gene3D" id="3.30.379.10">
    <property type="entry name" value="Chitobiase/beta-hexosaminidase domain 2-like"/>
    <property type="match status" value="1"/>
</dbReference>
<evidence type="ECO:0000259" key="2">
    <source>
        <dbReference type="Pfam" id="PF03648"/>
    </source>
</evidence>
<dbReference type="EMBL" id="BEHT01000043">
    <property type="protein sequence ID" value="GBC99921.1"/>
    <property type="molecule type" value="Genomic_DNA"/>
</dbReference>
<dbReference type="Pfam" id="PF16126">
    <property type="entry name" value="DUF4838"/>
    <property type="match status" value="1"/>
</dbReference>
<reference evidence="4" key="1">
    <citation type="submission" date="2017-09" db="EMBL/GenBank/DDBJ databases">
        <title>Metaegenomics of thermophilic ammonia-oxidizing enrichment culture.</title>
        <authorList>
            <person name="Kato S."/>
            <person name="Suzuki K."/>
        </authorList>
    </citation>
    <scope>NUCLEOTIDE SEQUENCE [LARGE SCALE GENOMIC DNA]</scope>
</reference>
<evidence type="ECO:0000313" key="3">
    <source>
        <dbReference type="EMBL" id="GBC99921.1"/>
    </source>
</evidence>
<name>A0A2H5XFH9_9BACT</name>
<keyword evidence="1" id="KW-0378">Hydrolase</keyword>
<dbReference type="PANTHER" id="PTHR47406">
    <property type="entry name" value="COAGULATION FACTOR 5/8 TYPE, C-TERMINAL"/>
    <property type="match status" value="1"/>
</dbReference>
<organism evidence="3 4">
    <name type="scientific">Candidatus Fervidibacter japonicus</name>
    <dbReference type="NCBI Taxonomy" id="2035412"/>
    <lineage>
        <taxon>Bacteria</taxon>
        <taxon>Candidatus Fervidibacterota</taxon>
        <taxon>Candidatus Fervidibacter</taxon>
    </lineage>
</organism>
<comment type="caution">
    <text evidence="3">The sequence shown here is derived from an EMBL/GenBank/DDBJ whole genome shotgun (WGS) entry which is preliminary data.</text>
</comment>
<dbReference type="Pfam" id="PF03648">
    <property type="entry name" value="Glyco_hydro_67N"/>
    <property type="match status" value="1"/>
</dbReference>
<dbReference type="InterPro" id="IPR005154">
    <property type="entry name" value="Glyco_hydro_67_aGlcAse_N"/>
</dbReference>
<gene>
    <name evidence="3" type="ORF">HRbin17_02454</name>
</gene>
<dbReference type="PANTHER" id="PTHR47406:SF2">
    <property type="entry name" value="ALPHA GLUCURONIDASE N-TERMINAL DOMAIN-CONTAINING PROTEIN"/>
    <property type="match status" value="1"/>
</dbReference>
<dbReference type="GO" id="GO:0046559">
    <property type="term" value="F:alpha-glucuronidase activity"/>
    <property type="evidence" value="ECO:0007669"/>
    <property type="project" value="InterPro"/>
</dbReference>
<dbReference type="InterPro" id="IPR029018">
    <property type="entry name" value="Hex-like_dom2"/>
</dbReference>
<dbReference type="GO" id="GO:0045493">
    <property type="term" value="P:xylan catabolic process"/>
    <property type="evidence" value="ECO:0007669"/>
    <property type="project" value="InterPro"/>
</dbReference>
<dbReference type="AlphaFoldDB" id="A0A2H5XFH9"/>
<sequence>MSLRCAGVIALTVLMPTVGGVAMAQVVLTEKGKSPYRIVIPTNALPSERYAAEELQRYLERISGVKLPVVTDSEPMTDHEILLGDNAHLRRLRLRVDFAQLGTDGFVLRTHRQHLIIAGGRPRGTLYGVYALLEEKLGVRWFTPEVEFVPQMQRVELPALNDLQVPALEYREVFWTEMLRDADFAARHRLNGHHYRLTEKHGGRAVVFYPFVHSFDALIPREVCERRPEFWPMIGGKRVSGYVQRCLSNTDLVEMAIERVKQWIREHPDATVIDISQNDTGNWCQCPACKALDDAEGSPSASIIKFVNTIAQAIESEFSHIRLETLAYQYSRKPPKTLRPHRNVIIRLCSIECCFAHPLETCPSEENRRFREDIKAWQPVAPLLYVWDYTTNFAHYLQPFPNFDVLQANVQFFVRHGVKGLFEQGNYSTGGNGEMAPLRAYVLAKLLWNPDTDVQRHINDFLHGYYGKAAGAMRAYMELLHRQVREKGYHAHIYDPPTVSYLNDEFLDGAERLFDEAERLAESEAIRFRIRVARLPVWYVKLATNRVTGDTRADLLRKFLATARKAGITHISEGRTLEDWAKKMGGE</sequence>
<evidence type="ECO:0000313" key="4">
    <source>
        <dbReference type="Proteomes" id="UP000236173"/>
    </source>
</evidence>
<dbReference type="SUPFAM" id="SSF55545">
    <property type="entry name" value="beta-N-acetylhexosaminidase-like domain"/>
    <property type="match status" value="1"/>
</dbReference>
<proteinExistence type="predicted"/>
<protein>
    <recommendedName>
        <fullName evidence="2">Alpha glucuronidase N-terminal domain-containing protein</fullName>
    </recommendedName>
</protein>
<accession>A0A2H5XFH9</accession>